<evidence type="ECO:0000256" key="2">
    <source>
        <dbReference type="ARBA" id="ARBA00006175"/>
    </source>
</evidence>
<accession>A0A1H0QUW7</accession>
<dbReference type="PRINTS" id="PR00783">
    <property type="entry name" value="MINTRINSICP"/>
</dbReference>
<dbReference type="STRING" id="1052260.SAMN05660199_03364"/>
<feature type="transmembrane region" description="Helical" evidence="9">
    <location>
        <begin position="208"/>
        <end position="230"/>
    </location>
</feature>
<evidence type="ECO:0000256" key="3">
    <source>
        <dbReference type="ARBA" id="ARBA00022448"/>
    </source>
</evidence>
<reference evidence="11" key="1">
    <citation type="submission" date="2016-10" db="EMBL/GenBank/DDBJ databases">
        <authorList>
            <person name="Varghese N."/>
            <person name="Submissions S."/>
        </authorList>
    </citation>
    <scope>NUCLEOTIDE SEQUENCE [LARGE SCALE GENOMIC DNA]</scope>
    <source>
        <strain evidence="11">DSM 45843</strain>
    </source>
</reference>
<protein>
    <submittedName>
        <fullName evidence="10">Aquaporin Z</fullName>
    </submittedName>
</protein>
<comment type="similarity">
    <text evidence="2 8">Belongs to the MIP/aquaporin (TC 1.A.8) family.</text>
</comment>
<keyword evidence="5 8" id="KW-0812">Transmembrane</keyword>
<dbReference type="PANTHER" id="PTHR19139:SF199">
    <property type="entry name" value="MIP17260P"/>
    <property type="match status" value="1"/>
</dbReference>
<evidence type="ECO:0000256" key="9">
    <source>
        <dbReference type="SAM" id="Phobius"/>
    </source>
</evidence>
<dbReference type="PANTHER" id="PTHR19139">
    <property type="entry name" value="AQUAPORIN TRANSPORTER"/>
    <property type="match status" value="1"/>
</dbReference>
<dbReference type="AlphaFoldDB" id="A0A1H0QUW7"/>
<dbReference type="OrthoDB" id="9807293at2"/>
<name>A0A1H0QUW7_9ACTN</name>
<feature type="transmembrane region" description="Helical" evidence="9">
    <location>
        <begin position="91"/>
        <end position="110"/>
    </location>
</feature>
<dbReference type="GO" id="GO:0015250">
    <property type="term" value="F:water channel activity"/>
    <property type="evidence" value="ECO:0007669"/>
    <property type="project" value="TreeGrafter"/>
</dbReference>
<keyword evidence="3 8" id="KW-0813">Transport</keyword>
<evidence type="ECO:0000313" key="11">
    <source>
        <dbReference type="Proteomes" id="UP000199088"/>
    </source>
</evidence>
<keyword evidence="4" id="KW-1003">Cell membrane</keyword>
<gene>
    <name evidence="10" type="ORF">SAMN05660199_03364</name>
</gene>
<keyword evidence="11" id="KW-1185">Reference proteome</keyword>
<feature type="transmembrane region" description="Helical" evidence="9">
    <location>
        <begin position="137"/>
        <end position="160"/>
    </location>
</feature>
<evidence type="ECO:0000256" key="4">
    <source>
        <dbReference type="ARBA" id="ARBA00022475"/>
    </source>
</evidence>
<dbReference type="InterPro" id="IPR022357">
    <property type="entry name" value="MIP_CS"/>
</dbReference>
<dbReference type="GO" id="GO:0005886">
    <property type="term" value="C:plasma membrane"/>
    <property type="evidence" value="ECO:0007669"/>
    <property type="project" value="UniProtKB-SubCell"/>
</dbReference>
<keyword evidence="6 9" id="KW-1133">Transmembrane helix</keyword>
<evidence type="ECO:0000256" key="6">
    <source>
        <dbReference type="ARBA" id="ARBA00022989"/>
    </source>
</evidence>
<feature type="transmembrane region" description="Helical" evidence="9">
    <location>
        <begin position="15"/>
        <end position="35"/>
    </location>
</feature>
<dbReference type="Gene3D" id="1.20.1080.10">
    <property type="entry name" value="Glycerol uptake facilitator protein"/>
    <property type="match status" value="1"/>
</dbReference>
<comment type="subcellular location">
    <subcellularLocation>
        <location evidence="1">Cell membrane</location>
        <topology evidence="1">Multi-pass membrane protein</topology>
    </subcellularLocation>
</comment>
<dbReference type="PROSITE" id="PS00221">
    <property type="entry name" value="MIP"/>
    <property type="match status" value="1"/>
</dbReference>
<evidence type="ECO:0000256" key="8">
    <source>
        <dbReference type="RuleBase" id="RU000477"/>
    </source>
</evidence>
<dbReference type="EMBL" id="FNIR01000011">
    <property type="protein sequence ID" value="SDP21121.1"/>
    <property type="molecule type" value="Genomic_DNA"/>
</dbReference>
<organism evidence="10 11">
    <name type="scientific">Klenkia soli</name>
    <dbReference type="NCBI Taxonomy" id="1052260"/>
    <lineage>
        <taxon>Bacteria</taxon>
        <taxon>Bacillati</taxon>
        <taxon>Actinomycetota</taxon>
        <taxon>Actinomycetes</taxon>
        <taxon>Geodermatophilales</taxon>
        <taxon>Geodermatophilaceae</taxon>
        <taxon>Klenkia</taxon>
    </lineage>
</organism>
<dbReference type="InterPro" id="IPR023271">
    <property type="entry name" value="Aquaporin-like"/>
</dbReference>
<dbReference type="RefSeq" id="WP_091247296.1">
    <property type="nucleotide sequence ID" value="NZ_FNIR01000011.1"/>
</dbReference>
<dbReference type="InterPro" id="IPR000425">
    <property type="entry name" value="MIP"/>
</dbReference>
<evidence type="ECO:0000256" key="5">
    <source>
        <dbReference type="ARBA" id="ARBA00022692"/>
    </source>
</evidence>
<proteinExistence type="inferred from homology"/>
<evidence type="ECO:0000256" key="7">
    <source>
        <dbReference type="ARBA" id="ARBA00023136"/>
    </source>
</evidence>
<keyword evidence="7 9" id="KW-0472">Membrane</keyword>
<dbReference type="Pfam" id="PF00230">
    <property type="entry name" value="MIP"/>
    <property type="match status" value="1"/>
</dbReference>
<dbReference type="InterPro" id="IPR034294">
    <property type="entry name" value="Aquaporin_transptr"/>
</dbReference>
<dbReference type="SUPFAM" id="SSF81338">
    <property type="entry name" value="Aquaporin-like"/>
    <property type="match status" value="1"/>
</dbReference>
<evidence type="ECO:0000313" key="10">
    <source>
        <dbReference type="EMBL" id="SDP21121.1"/>
    </source>
</evidence>
<evidence type="ECO:0000256" key="1">
    <source>
        <dbReference type="ARBA" id="ARBA00004651"/>
    </source>
</evidence>
<feature type="transmembrane region" description="Helical" evidence="9">
    <location>
        <begin position="167"/>
        <end position="188"/>
    </location>
</feature>
<dbReference type="Proteomes" id="UP000199088">
    <property type="component" value="Unassembled WGS sequence"/>
</dbReference>
<feature type="transmembrane region" description="Helical" evidence="9">
    <location>
        <begin position="42"/>
        <end position="60"/>
    </location>
</feature>
<sequence>MSADAPAQPPLQIRALAELLGTALLVIGGVGTAVAAPQTGTVGIALAFGLSLLVLAYTIGPVSGCHVNPAVTLGALGALVARRIAPAAAGVYVVAQVLGGIAGAGVVLAFRSSDPSFDLAADGLGTNGWGEASSGGYGIGGAITVELVLTALLVMVVLAATARTSNAAVAGVPIGLALVVAHLVAVPVDGTSVNPARSLGPALLSGGTALSQVWLFVLVPLVGAVVGALLHRVLWSADDGHAAVASTSTPDPTTPGSRR</sequence>